<sequence>MGTRTARPAGTPGQSVGALLALTLGLGTAAVLLGTRATTTAPAALSPAARVEDWVELAVVGGTALAAAWVALGALLGLAVVAASGVGVRWRAGEAAVARLAPGVVRRLVRAGVGMGVGVGLALGPTAAFASEAPAHGSDDGASTPVTLDLAWQPTTPATTASSTASSTTTSTADDGQPPVSAGDVDAAASTAHDPAGVTRPGPAASPEGTAAVPPPGQQHPAEARTVGASTPTDGQEGTRPRPDAPTPASVPGGAAATTATGTTSIGTTSTTGSAVAGTTAVSSPPAGTSSSSPPATEPNPSGTAGAPAPATGTASPVSTSPGESTGTDARTSTREVGPDGTLVVLRGDTLWDIAARALGGTPTDAQILAETVRWHDVNRDVIGADPDVILPGQVLRAPA</sequence>
<evidence type="ECO:0000256" key="2">
    <source>
        <dbReference type="SAM" id="Phobius"/>
    </source>
</evidence>
<dbReference type="PROSITE" id="PS51782">
    <property type="entry name" value="LYSM"/>
    <property type="match status" value="1"/>
</dbReference>
<feature type="transmembrane region" description="Helical" evidence="2">
    <location>
        <begin position="108"/>
        <end position="130"/>
    </location>
</feature>
<gene>
    <name evidence="4" type="ORF">DNL40_15975</name>
</gene>
<feature type="transmembrane region" description="Helical" evidence="2">
    <location>
        <begin position="67"/>
        <end position="88"/>
    </location>
</feature>
<proteinExistence type="predicted"/>
<keyword evidence="2" id="KW-0812">Transmembrane</keyword>
<dbReference type="RefSeq" id="WP_111252261.1">
    <property type="nucleotide sequence ID" value="NZ_QKWH01000021.1"/>
</dbReference>
<dbReference type="EMBL" id="QKWH01000021">
    <property type="protein sequence ID" value="PZR51539.1"/>
    <property type="molecule type" value="Genomic_DNA"/>
</dbReference>
<reference evidence="4 5" key="1">
    <citation type="submission" date="2018-06" db="EMBL/GenBank/DDBJ databases">
        <title>Whole genome sequencing of a novel hydrocarbon degrading bacterial strain, PW21 isolated from oil contaminated produced water sample.</title>
        <authorList>
            <person name="Nagkirti P."/>
            <person name="Shaikh A."/>
            <person name="Gowdaman V."/>
            <person name="Engineer A.E."/>
            <person name="Dagar S."/>
            <person name="Dhakephalkar P.K."/>
        </authorList>
    </citation>
    <scope>NUCLEOTIDE SEQUENCE [LARGE SCALE GENOMIC DNA]</scope>
    <source>
        <strain evidence="4 5">PW21</strain>
    </source>
</reference>
<evidence type="ECO:0000313" key="5">
    <source>
        <dbReference type="Proteomes" id="UP000248783"/>
    </source>
</evidence>
<dbReference type="InterPro" id="IPR018392">
    <property type="entry name" value="LysM"/>
</dbReference>
<feature type="domain" description="LysM" evidence="3">
    <location>
        <begin position="341"/>
        <end position="398"/>
    </location>
</feature>
<evidence type="ECO:0000256" key="1">
    <source>
        <dbReference type="SAM" id="MobiDB-lite"/>
    </source>
</evidence>
<dbReference type="CDD" id="cd00118">
    <property type="entry name" value="LysM"/>
    <property type="match status" value="1"/>
</dbReference>
<dbReference type="Proteomes" id="UP000248783">
    <property type="component" value="Unassembled WGS sequence"/>
</dbReference>
<organism evidence="4 5">
    <name type="scientific">Xylanimonas oleitrophica</name>
    <dbReference type="NCBI Taxonomy" id="2607479"/>
    <lineage>
        <taxon>Bacteria</taxon>
        <taxon>Bacillati</taxon>
        <taxon>Actinomycetota</taxon>
        <taxon>Actinomycetes</taxon>
        <taxon>Micrococcales</taxon>
        <taxon>Promicromonosporaceae</taxon>
        <taxon>Xylanimonas</taxon>
    </lineage>
</organism>
<feature type="region of interest" description="Disordered" evidence="1">
    <location>
        <begin position="156"/>
        <end position="341"/>
    </location>
</feature>
<feature type="compositionally biased region" description="Low complexity" evidence="1">
    <location>
        <begin position="156"/>
        <end position="173"/>
    </location>
</feature>
<dbReference type="Gene3D" id="3.10.350.10">
    <property type="entry name" value="LysM domain"/>
    <property type="match status" value="1"/>
</dbReference>
<feature type="compositionally biased region" description="Low complexity" evidence="1">
    <location>
        <begin position="247"/>
        <end position="323"/>
    </location>
</feature>
<dbReference type="InterPro" id="IPR036779">
    <property type="entry name" value="LysM_dom_sf"/>
</dbReference>
<keyword evidence="5" id="KW-1185">Reference proteome</keyword>
<comment type="caution">
    <text evidence="4">The sequence shown here is derived from an EMBL/GenBank/DDBJ whole genome shotgun (WGS) entry which is preliminary data.</text>
</comment>
<dbReference type="AlphaFoldDB" id="A0A2W5WJ38"/>
<protein>
    <recommendedName>
        <fullName evidence="3">LysM domain-containing protein</fullName>
    </recommendedName>
</protein>
<evidence type="ECO:0000259" key="3">
    <source>
        <dbReference type="PROSITE" id="PS51782"/>
    </source>
</evidence>
<keyword evidence="2" id="KW-1133">Transmembrane helix</keyword>
<name>A0A2W5WJ38_9MICO</name>
<evidence type="ECO:0000313" key="4">
    <source>
        <dbReference type="EMBL" id="PZR51539.1"/>
    </source>
</evidence>
<keyword evidence="2" id="KW-0472">Membrane</keyword>
<accession>A0A2W5WJ38</accession>